<gene>
    <name evidence="5 8" type="primary">prmC</name>
    <name evidence="8" type="ORF">QWY81_00420</name>
</gene>
<dbReference type="EC" id="2.1.1.297" evidence="5"/>
<dbReference type="InterPro" id="IPR050320">
    <property type="entry name" value="N5-glutamine_MTase"/>
</dbReference>
<dbReference type="InterPro" id="IPR029063">
    <property type="entry name" value="SAM-dependent_MTases_sf"/>
</dbReference>
<dbReference type="PANTHER" id="PTHR18895">
    <property type="entry name" value="HEMK METHYLTRANSFERASE"/>
    <property type="match status" value="1"/>
</dbReference>
<reference evidence="8 9" key="1">
    <citation type="journal article" date="2014" name="Int. J. Syst. Evol. Microbiol.">
        <title>Complete genome sequence of Corynebacterium casei LMG S-19264T (=DSM 44701T), isolated from a smear-ripened cheese.</title>
        <authorList>
            <consortium name="US DOE Joint Genome Institute (JGI-PGF)"/>
            <person name="Walter F."/>
            <person name="Albersmeier A."/>
            <person name="Kalinowski J."/>
            <person name="Ruckert C."/>
        </authorList>
    </citation>
    <scope>NUCLEOTIDE SEQUENCE [LARGE SCALE GENOMIC DNA]</scope>
    <source>
        <strain evidence="8 9">CECT 8670</strain>
    </source>
</reference>
<evidence type="ECO:0000256" key="5">
    <source>
        <dbReference type="HAMAP-Rule" id="MF_02126"/>
    </source>
</evidence>
<dbReference type="InterPro" id="IPR004556">
    <property type="entry name" value="HemK-like"/>
</dbReference>
<evidence type="ECO:0000256" key="4">
    <source>
        <dbReference type="ARBA" id="ARBA00048391"/>
    </source>
</evidence>
<evidence type="ECO:0000313" key="8">
    <source>
        <dbReference type="EMBL" id="MDN3617911.1"/>
    </source>
</evidence>
<comment type="caution">
    <text evidence="5">Lacks conserved residue(s) required for the propagation of feature annotation.</text>
</comment>
<name>A0AAJ1QU90_9FLAO</name>
<feature type="domain" description="Release factor glutamine methyltransferase N-terminal" evidence="7">
    <location>
        <begin position="29"/>
        <end position="76"/>
    </location>
</feature>
<dbReference type="InterPro" id="IPR002052">
    <property type="entry name" value="DNA_methylase_N6_adenine_CS"/>
</dbReference>
<comment type="similarity">
    <text evidence="5">Belongs to the protein N5-glutamine methyltransferase family. PrmC subfamily.</text>
</comment>
<dbReference type="CDD" id="cd02440">
    <property type="entry name" value="AdoMet_MTases"/>
    <property type="match status" value="1"/>
</dbReference>
<comment type="function">
    <text evidence="5">Methylates the class 1 translation termination release factors RF1/PrfA and RF2/PrfB on the glutamine residue of the universally conserved GGQ motif.</text>
</comment>
<dbReference type="GO" id="GO:0102559">
    <property type="term" value="F:peptide chain release factor N(5)-glutamine methyltransferase activity"/>
    <property type="evidence" value="ECO:0007669"/>
    <property type="project" value="UniProtKB-EC"/>
</dbReference>
<comment type="catalytic activity">
    <reaction evidence="4 5">
        <text>L-glutaminyl-[peptide chain release factor] + S-adenosyl-L-methionine = N(5)-methyl-L-glutaminyl-[peptide chain release factor] + S-adenosyl-L-homocysteine + H(+)</text>
        <dbReference type="Rhea" id="RHEA:42896"/>
        <dbReference type="Rhea" id="RHEA-COMP:10271"/>
        <dbReference type="Rhea" id="RHEA-COMP:10272"/>
        <dbReference type="ChEBI" id="CHEBI:15378"/>
        <dbReference type="ChEBI" id="CHEBI:30011"/>
        <dbReference type="ChEBI" id="CHEBI:57856"/>
        <dbReference type="ChEBI" id="CHEBI:59789"/>
        <dbReference type="ChEBI" id="CHEBI:61891"/>
        <dbReference type="EC" id="2.1.1.297"/>
    </reaction>
</comment>
<dbReference type="PANTHER" id="PTHR18895:SF74">
    <property type="entry name" value="MTRF1L RELEASE FACTOR GLUTAMINE METHYLTRANSFERASE"/>
    <property type="match status" value="1"/>
</dbReference>
<keyword evidence="2 5" id="KW-0808">Transferase</keyword>
<dbReference type="Gene3D" id="3.40.50.150">
    <property type="entry name" value="Vaccinia Virus protein VP39"/>
    <property type="match status" value="1"/>
</dbReference>
<evidence type="ECO:0000313" key="9">
    <source>
        <dbReference type="Proteomes" id="UP001228636"/>
    </source>
</evidence>
<dbReference type="GO" id="GO:0032259">
    <property type="term" value="P:methylation"/>
    <property type="evidence" value="ECO:0007669"/>
    <property type="project" value="UniProtKB-KW"/>
</dbReference>
<dbReference type="Pfam" id="PF17827">
    <property type="entry name" value="PrmC_N"/>
    <property type="match status" value="1"/>
</dbReference>
<evidence type="ECO:0000256" key="3">
    <source>
        <dbReference type="ARBA" id="ARBA00022691"/>
    </source>
</evidence>
<dbReference type="SUPFAM" id="SSF53335">
    <property type="entry name" value="S-adenosyl-L-methionine-dependent methyltransferases"/>
    <property type="match status" value="1"/>
</dbReference>
<comment type="caution">
    <text evidence="8">The sequence shown here is derived from an EMBL/GenBank/DDBJ whole genome shotgun (WGS) entry which is preliminary data.</text>
</comment>
<dbReference type="NCBIfam" id="TIGR03534">
    <property type="entry name" value="RF_mod_PrmC"/>
    <property type="match status" value="1"/>
</dbReference>
<keyword evidence="1 5" id="KW-0489">Methyltransferase</keyword>
<evidence type="ECO:0000256" key="1">
    <source>
        <dbReference type="ARBA" id="ARBA00022603"/>
    </source>
</evidence>
<dbReference type="NCBIfam" id="TIGR00536">
    <property type="entry name" value="hemK_fam"/>
    <property type="match status" value="1"/>
</dbReference>
<feature type="binding site" evidence="5">
    <location>
        <position position="150"/>
    </location>
    <ligand>
        <name>S-adenosyl-L-methionine</name>
        <dbReference type="ChEBI" id="CHEBI:59789"/>
    </ligand>
</feature>
<dbReference type="RefSeq" id="WP_261972932.1">
    <property type="nucleotide sequence ID" value="NZ_CP103460.1"/>
</dbReference>
<keyword evidence="3 5" id="KW-0949">S-adenosyl-L-methionine</keyword>
<dbReference type="InterPro" id="IPR040758">
    <property type="entry name" value="PrmC_N"/>
</dbReference>
<dbReference type="PROSITE" id="PS00092">
    <property type="entry name" value="N6_MTASE"/>
    <property type="match status" value="1"/>
</dbReference>
<dbReference type="Pfam" id="PF05175">
    <property type="entry name" value="MTS"/>
    <property type="match status" value="1"/>
</dbReference>
<dbReference type="InterPro" id="IPR007848">
    <property type="entry name" value="Small_mtfrase_dom"/>
</dbReference>
<feature type="binding site" evidence="5">
    <location>
        <begin position="193"/>
        <end position="196"/>
    </location>
    <ligand>
        <name>substrate</name>
    </ligand>
</feature>
<evidence type="ECO:0000259" key="7">
    <source>
        <dbReference type="Pfam" id="PF17827"/>
    </source>
</evidence>
<feature type="binding site" evidence="5">
    <location>
        <begin position="127"/>
        <end position="131"/>
    </location>
    <ligand>
        <name>S-adenosyl-L-methionine</name>
        <dbReference type="ChEBI" id="CHEBI:59789"/>
    </ligand>
</feature>
<feature type="binding site" evidence="5">
    <location>
        <position position="193"/>
    </location>
    <ligand>
        <name>S-adenosyl-L-methionine</name>
        <dbReference type="ChEBI" id="CHEBI:59789"/>
    </ligand>
</feature>
<proteinExistence type="inferred from homology"/>
<protein>
    <recommendedName>
        <fullName evidence="5">Release factor glutamine methyltransferase</fullName>
        <shortName evidence="5">RF MTase</shortName>
        <ecNumber evidence="5">2.1.1.297</ecNumber>
    </recommendedName>
    <alternativeName>
        <fullName evidence="5">N5-glutamine methyltransferase PrmC</fullName>
    </alternativeName>
    <alternativeName>
        <fullName evidence="5">Protein-(glutamine-N5) MTase PrmC</fullName>
    </alternativeName>
    <alternativeName>
        <fullName evidence="5">Protein-glutamine N-methyltransferase PrmC</fullName>
    </alternativeName>
</protein>
<dbReference type="AlphaFoldDB" id="A0AAJ1QU90"/>
<dbReference type="GO" id="GO:0003676">
    <property type="term" value="F:nucleic acid binding"/>
    <property type="evidence" value="ECO:0007669"/>
    <property type="project" value="InterPro"/>
</dbReference>
<organism evidence="8 9">
    <name type="scientific">Polaribacter sejongensis</name>
    <dbReference type="NCBI Taxonomy" id="985043"/>
    <lineage>
        <taxon>Bacteria</taxon>
        <taxon>Pseudomonadati</taxon>
        <taxon>Bacteroidota</taxon>
        <taxon>Flavobacteriia</taxon>
        <taxon>Flavobacteriales</taxon>
        <taxon>Flavobacteriaceae</taxon>
    </lineage>
</organism>
<dbReference type="InterPro" id="IPR019874">
    <property type="entry name" value="RF_methyltr_PrmC"/>
</dbReference>
<dbReference type="Proteomes" id="UP001228636">
    <property type="component" value="Unassembled WGS sequence"/>
</dbReference>
<dbReference type="HAMAP" id="MF_02126">
    <property type="entry name" value="RF_methyltr_PrmC"/>
    <property type="match status" value="1"/>
</dbReference>
<evidence type="ECO:0000256" key="2">
    <source>
        <dbReference type="ARBA" id="ARBA00022679"/>
    </source>
</evidence>
<dbReference type="Gene3D" id="1.10.8.10">
    <property type="entry name" value="DNA helicase RuvA subunit, C-terminal domain"/>
    <property type="match status" value="1"/>
</dbReference>
<accession>A0AAJ1QU90</accession>
<evidence type="ECO:0000259" key="6">
    <source>
        <dbReference type="Pfam" id="PF05175"/>
    </source>
</evidence>
<sequence>MTLQNFRIFFNSELSTIYPKTEIDSFFFLLIEAKLNLQRIDTVLKPDFLIDESILSELKSIVKRLQKEEPIQYILGETEFYSLPFLVDENTLIPRPETEELVEWVINEVLEIRSKNQDKNLNILDIGTGTGCIPISLAKNLNNVSISAVDVSKEALKKAKQNALLNKVDITFLEIDILKAKELPKKYDFIISNPPYVRELEKIEINNNVLQNEPHLALFVDDENPLIFYKKIADLAKNHLTENGLLFFEINQYLGKETVEMLQEKGFKNIELKKDFSGNDRMIKATY</sequence>
<dbReference type="EMBL" id="JAUFQH010000002">
    <property type="protein sequence ID" value="MDN3617911.1"/>
    <property type="molecule type" value="Genomic_DNA"/>
</dbReference>
<feature type="domain" description="Methyltransferase small" evidence="6">
    <location>
        <begin position="119"/>
        <end position="208"/>
    </location>
</feature>